<dbReference type="Proteomes" id="UP000694888">
    <property type="component" value="Unplaced"/>
</dbReference>
<feature type="region of interest" description="Disordered" evidence="3">
    <location>
        <begin position="44"/>
        <end position="85"/>
    </location>
</feature>
<dbReference type="Pfam" id="PF02251">
    <property type="entry name" value="PA28_N"/>
    <property type="match status" value="1"/>
</dbReference>
<keyword evidence="2 7" id="KW-0647">Proteasome</keyword>
<dbReference type="InterPro" id="IPR036997">
    <property type="entry name" value="PA28_C_sf"/>
</dbReference>
<protein>
    <submittedName>
        <fullName evidence="7">Proteasome activator complex subunit 3</fullName>
    </submittedName>
</protein>
<dbReference type="RefSeq" id="XP_012940792.1">
    <property type="nucleotide sequence ID" value="XM_013085338.2"/>
</dbReference>
<dbReference type="InterPro" id="IPR036252">
    <property type="entry name" value="Proteasome_activ_sf"/>
</dbReference>
<dbReference type="PANTHER" id="PTHR10660">
    <property type="entry name" value="PROTEASOME REGULATOR PA28"/>
    <property type="match status" value="1"/>
</dbReference>
<gene>
    <name evidence="7" type="primary">LOC101853211</name>
</gene>
<organism evidence="6 7">
    <name type="scientific">Aplysia californica</name>
    <name type="common">California sea hare</name>
    <dbReference type="NCBI Taxonomy" id="6500"/>
    <lineage>
        <taxon>Eukaryota</taxon>
        <taxon>Metazoa</taxon>
        <taxon>Spiralia</taxon>
        <taxon>Lophotrochozoa</taxon>
        <taxon>Mollusca</taxon>
        <taxon>Gastropoda</taxon>
        <taxon>Heterobranchia</taxon>
        <taxon>Euthyneura</taxon>
        <taxon>Tectipleura</taxon>
        <taxon>Aplysiida</taxon>
        <taxon>Aplysioidea</taxon>
        <taxon>Aplysiidae</taxon>
        <taxon>Aplysia</taxon>
    </lineage>
</organism>
<evidence type="ECO:0000259" key="4">
    <source>
        <dbReference type="Pfam" id="PF02251"/>
    </source>
</evidence>
<evidence type="ECO:0000256" key="3">
    <source>
        <dbReference type="SAM" id="MobiDB-lite"/>
    </source>
</evidence>
<sequence length="247" mass="28728">MSHSAKVNDFIEQFKKESEQLVRETFPQKVLEIDELFKQVKAQSPRDLEQAVNIPYPEPLDAVDENDSSEPNQKKRKMEVDTNNHSSTITGTRVLVFPGGAVPYNKNVHSYCEKTKPLMRGLMEHANMVRMWINFLIPKIEDGNNFGVSIQEDVVAEARQVESEASSYLDQVTRYYLQRARIISKIAKYPHIEDYRQSIKEFDERQMLNLQNAILEMRNHYASLHDIIMKNIDKIKVPRSANAHNMY</sequence>
<comment type="similarity">
    <text evidence="1">Belongs to the PA28 family.</text>
</comment>
<evidence type="ECO:0000256" key="1">
    <source>
        <dbReference type="ARBA" id="ARBA00005883"/>
    </source>
</evidence>
<reference evidence="7" key="1">
    <citation type="submission" date="2025-08" db="UniProtKB">
        <authorList>
            <consortium name="RefSeq"/>
        </authorList>
    </citation>
    <scope>IDENTIFICATION</scope>
</reference>
<dbReference type="GeneID" id="101853211"/>
<dbReference type="InterPro" id="IPR003186">
    <property type="entry name" value="PA28_C"/>
</dbReference>
<evidence type="ECO:0000259" key="5">
    <source>
        <dbReference type="Pfam" id="PF02252"/>
    </source>
</evidence>
<dbReference type="PANTHER" id="PTHR10660:SF2">
    <property type="entry name" value="LD45860P"/>
    <property type="match status" value="1"/>
</dbReference>
<feature type="domain" description="Proteasome activator PA28 N-terminal" evidence="4">
    <location>
        <begin position="4"/>
        <end position="59"/>
    </location>
</feature>
<evidence type="ECO:0000313" key="7">
    <source>
        <dbReference type="RefSeq" id="XP_012940792.1"/>
    </source>
</evidence>
<feature type="domain" description="Proteasome activator PA28 C-terminal" evidence="5">
    <location>
        <begin position="102"/>
        <end position="244"/>
    </location>
</feature>
<dbReference type="GO" id="GO:0000502">
    <property type="term" value="C:proteasome complex"/>
    <property type="evidence" value="ECO:0007669"/>
    <property type="project" value="UniProtKB-KW"/>
</dbReference>
<dbReference type="InterPro" id="IPR003185">
    <property type="entry name" value="Proteasome_activ_PA28_N"/>
</dbReference>
<name>A0ABM1A4Q0_APLCA</name>
<dbReference type="Gene3D" id="1.20.120.180">
    <property type="entry name" value="Proteasome activator pa28, C-terminal domain"/>
    <property type="match status" value="1"/>
</dbReference>
<dbReference type="InterPro" id="IPR009077">
    <property type="entry name" value="Proteasome_activ_PA28"/>
</dbReference>
<evidence type="ECO:0000256" key="2">
    <source>
        <dbReference type="ARBA" id="ARBA00022942"/>
    </source>
</evidence>
<accession>A0ABM1A4Q0</accession>
<proteinExistence type="inferred from homology"/>
<dbReference type="InterPro" id="IPR036996">
    <property type="entry name" value="PA28_N_sf"/>
</dbReference>
<dbReference type="Gene3D" id="1.20.5.120">
    <property type="entry name" value="Proteasome activator pa28, N-terminal domain"/>
    <property type="match status" value="1"/>
</dbReference>
<keyword evidence="6" id="KW-1185">Reference proteome</keyword>
<evidence type="ECO:0000313" key="6">
    <source>
        <dbReference type="Proteomes" id="UP000694888"/>
    </source>
</evidence>
<dbReference type="Pfam" id="PF02252">
    <property type="entry name" value="PA28_C"/>
    <property type="match status" value="1"/>
</dbReference>
<dbReference type="SUPFAM" id="SSF47216">
    <property type="entry name" value="Proteasome activator"/>
    <property type="match status" value="1"/>
</dbReference>